<keyword evidence="6" id="KW-0999">Mitochondrion inner membrane</keyword>
<name>A0A4S4MQU8_9APHY</name>
<dbReference type="Pfam" id="PF11711">
    <property type="entry name" value="Tim54"/>
    <property type="match status" value="1"/>
</dbReference>
<evidence type="ECO:0000256" key="12">
    <source>
        <dbReference type="SAM" id="MobiDB-lite"/>
    </source>
</evidence>
<sequence>MVRVPAYPIWICKGLKRANMTRPDVREVKPVDYGEHVQQLRRCANDPLSISGMSTAAGDSKFPTPKPPQSGIKTVLQYTGIPPSWLDKRPSLPSRNWLIFLSVTSTVLGYYCYDRTESKRIRQVYVDRVKHLADAPLHSLACPRKVTVYGSKWPDDEDHDRCMKYFRKYVKPIFVAAAVDYEMVSGRRHGDLANRIAEDIKARRRLDAGIDQSPPNPMNLPTLSLEQLRRQELEGGIVIVGRPSFKEYMTGLKRGWTESLEKVDKEEMLAMELGSDGRFDEPSEPDTVPVDLGDIDDEPIPTVSKLAPSKSLSPAFTAPHLRAEQSHSPASSSSSDRKVDPASMIPPPTSIPPHPPFLLVAYLNRIGMTQIPIMIWDFFNERERVRAGAEAAYALIQNETRPFQGPPAPNGKFVDSEFADGPSPAQPYQFESDTDLDFDKAAEPYFGKSLTDFVSSIEKARTSYYKELPARLETARALARRIREPTKDEVKFPPLTEVELRAERLKKELRWRNDVAGWDVIKPETEVAWDERFRDVLKVFIKPTSLEEEREVKSDSS</sequence>
<evidence type="ECO:0000256" key="8">
    <source>
        <dbReference type="ARBA" id="ARBA00022989"/>
    </source>
</evidence>
<evidence type="ECO:0000256" key="9">
    <source>
        <dbReference type="ARBA" id="ARBA00023010"/>
    </source>
</evidence>
<evidence type="ECO:0000256" key="4">
    <source>
        <dbReference type="ARBA" id="ARBA00022448"/>
    </source>
</evidence>
<keyword evidence="8" id="KW-1133">Transmembrane helix</keyword>
<evidence type="ECO:0000256" key="10">
    <source>
        <dbReference type="ARBA" id="ARBA00023128"/>
    </source>
</evidence>
<proteinExistence type="inferred from homology"/>
<keyword evidence="9" id="KW-0811">Translocation</keyword>
<evidence type="ECO:0000313" key="14">
    <source>
        <dbReference type="Proteomes" id="UP000308730"/>
    </source>
</evidence>
<dbReference type="Proteomes" id="UP000308730">
    <property type="component" value="Unassembled WGS sequence"/>
</dbReference>
<dbReference type="AlphaFoldDB" id="A0A4S4MQU8"/>
<reference evidence="13 14" key="1">
    <citation type="submission" date="2019-02" db="EMBL/GenBank/DDBJ databases">
        <title>Genome sequencing of the rare red list fungi Antrodiella citrinella (Flaviporus citrinellus).</title>
        <authorList>
            <person name="Buettner E."/>
            <person name="Kellner H."/>
        </authorList>
    </citation>
    <scope>NUCLEOTIDE SEQUENCE [LARGE SCALE GENOMIC DNA]</scope>
    <source>
        <strain evidence="13 14">DSM 108506</strain>
    </source>
</reference>
<feature type="region of interest" description="Disordered" evidence="12">
    <location>
        <begin position="274"/>
        <end position="350"/>
    </location>
</feature>
<evidence type="ECO:0000313" key="13">
    <source>
        <dbReference type="EMBL" id="THH28504.1"/>
    </source>
</evidence>
<keyword evidence="14" id="KW-1185">Reference proteome</keyword>
<dbReference type="OrthoDB" id="5598305at2759"/>
<keyword evidence="10" id="KW-0496">Mitochondrion</keyword>
<comment type="similarity">
    <text evidence="2">Belongs to the TIM54 family.</text>
</comment>
<comment type="caution">
    <text evidence="13">The sequence shown here is derived from an EMBL/GenBank/DDBJ whole genome shotgun (WGS) entry which is preliminary data.</text>
</comment>
<keyword evidence="4" id="KW-0813">Transport</keyword>
<dbReference type="InterPro" id="IPR021056">
    <property type="entry name" value="Mt_import_IM_translocase_Tim54"/>
</dbReference>
<keyword evidence="5" id="KW-0812">Transmembrane</keyword>
<evidence type="ECO:0000256" key="7">
    <source>
        <dbReference type="ARBA" id="ARBA00022927"/>
    </source>
</evidence>
<dbReference type="GO" id="GO:0015031">
    <property type="term" value="P:protein transport"/>
    <property type="evidence" value="ECO:0007669"/>
    <property type="project" value="UniProtKB-KW"/>
</dbReference>
<dbReference type="EMBL" id="SGPM01000175">
    <property type="protein sequence ID" value="THH28504.1"/>
    <property type="molecule type" value="Genomic_DNA"/>
</dbReference>
<keyword evidence="7" id="KW-0653">Protein transport</keyword>
<evidence type="ECO:0000256" key="3">
    <source>
        <dbReference type="ARBA" id="ARBA00020796"/>
    </source>
</evidence>
<evidence type="ECO:0000256" key="1">
    <source>
        <dbReference type="ARBA" id="ARBA00004434"/>
    </source>
</evidence>
<keyword evidence="11" id="KW-0472">Membrane</keyword>
<comment type="subcellular location">
    <subcellularLocation>
        <location evidence="1">Mitochondrion inner membrane</location>
        <topology evidence="1">Single-pass membrane protein</topology>
    </subcellularLocation>
</comment>
<evidence type="ECO:0000256" key="6">
    <source>
        <dbReference type="ARBA" id="ARBA00022792"/>
    </source>
</evidence>
<protein>
    <recommendedName>
        <fullName evidence="3">Mitochondrial import inner membrane translocase subunit TIM54</fullName>
    </recommendedName>
</protein>
<evidence type="ECO:0000256" key="11">
    <source>
        <dbReference type="ARBA" id="ARBA00023136"/>
    </source>
</evidence>
<dbReference type="GO" id="GO:0005743">
    <property type="term" value="C:mitochondrial inner membrane"/>
    <property type="evidence" value="ECO:0007669"/>
    <property type="project" value="UniProtKB-SubCell"/>
</dbReference>
<organism evidence="13 14">
    <name type="scientific">Antrodiella citrinella</name>
    <dbReference type="NCBI Taxonomy" id="2447956"/>
    <lineage>
        <taxon>Eukaryota</taxon>
        <taxon>Fungi</taxon>
        <taxon>Dikarya</taxon>
        <taxon>Basidiomycota</taxon>
        <taxon>Agaricomycotina</taxon>
        <taxon>Agaricomycetes</taxon>
        <taxon>Polyporales</taxon>
        <taxon>Steccherinaceae</taxon>
        <taxon>Antrodiella</taxon>
    </lineage>
</organism>
<gene>
    <name evidence="13" type="ORF">EUX98_g5687</name>
</gene>
<accession>A0A4S4MQU8</accession>
<evidence type="ECO:0000256" key="5">
    <source>
        <dbReference type="ARBA" id="ARBA00022692"/>
    </source>
</evidence>
<evidence type="ECO:0000256" key="2">
    <source>
        <dbReference type="ARBA" id="ARBA00006355"/>
    </source>
</evidence>